<dbReference type="Proteomes" id="UP000504607">
    <property type="component" value="Unplaced"/>
</dbReference>
<dbReference type="GO" id="GO:0004869">
    <property type="term" value="F:cysteine-type endopeptidase inhibitor activity"/>
    <property type="evidence" value="ECO:0007669"/>
    <property type="project" value="UniProtKB-KW"/>
</dbReference>
<dbReference type="PANTHER" id="PTHR47373">
    <property type="entry name" value="CYSTEINE PROTEINASE INHIBITOR 2"/>
    <property type="match status" value="1"/>
</dbReference>
<dbReference type="AlphaFoldDB" id="A0A6J0PCX7"/>
<reference evidence="7" key="1">
    <citation type="submission" date="2025-08" db="UniProtKB">
        <authorList>
            <consortium name="RefSeq"/>
        </authorList>
    </citation>
    <scope>IDENTIFICATION</scope>
</reference>
<evidence type="ECO:0000256" key="3">
    <source>
        <dbReference type="ARBA" id="ARBA00022704"/>
    </source>
</evidence>
<feature type="signal peptide" evidence="4">
    <location>
        <begin position="1"/>
        <end position="26"/>
    </location>
</feature>
<name>A0A6J0PCX7_ELAGV</name>
<dbReference type="RefSeq" id="XP_019701838.1">
    <property type="nucleotide sequence ID" value="XM_019846279.2"/>
</dbReference>
<dbReference type="Pfam" id="PF16845">
    <property type="entry name" value="SQAPI"/>
    <property type="match status" value="1"/>
</dbReference>
<dbReference type="InterPro" id="IPR046350">
    <property type="entry name" value="Cystatin_sf"/>
</dbReference>
<dbReference type="Gene3D" id="3.10.450.10">
    <property type="match status" value="1"/>
</dbReference>
<keyword evidence="3" id="KW-0789">Thiol protease inhibitor</keyword>
<dbReference type="FunCoup" id="A0A6J0PCX7">
    <property type="interactions" value="126"/>
</dbReference>
<gene>
    <name evidence="7" type="primary">LOC105032419</name>
</gene>
<dbReference type="CDD" id="cd00042">
    <property type="entry name" value="CY"/>
    <property type="match status" value="1"/>
</dbReference>
<dbReference type="PANTHER" id="PTHR47373:SF1">
    <property type="entry name" value="CYSTEINE PROTEINASE INHIBITOR 2"/>
    <property type="match status" value="1"/>
</dbReference>
<feature type="domain" description="Cystatin" evidence="5">
    <location>
        <begin position="28"/>
        <end position="120"/>
    </location>
</feature>
<proteinExistence type="inferred from homology"/>
<keyword evidence="6" id="KW-1185">Reference proteome</keyword>
<dbReference type="OrthoDB" id="1908104at2759"/>
<evidence type="ECO:0000256" key="2">
    <source>
        <dbReference type="ARBA" id="ARBA00022690"/>
    </source>
</evidence>
<dbReference type="KEGG" id="egu:105032419"/>
<keyword evidence="2" id="KW-0646">Protease inhibitor</keyword>
<dbReference type="GeneID" id="105032419"/>
<accession>A0A6J0PCX7</accession>
<evidence type="ECO:0000256" key="1">
    <source>
        <dbReference type="ARBA" id="ARBA00007233"/>
    </source>
</evidence>
<evidence type="ECO:0000313" key="6">
    <source>
        <dbReference type="Proteomes" id="UP000504607"/>
    </source>
</evidence>
<comment type="similarity">
    <text evidence="1">Belongs to the cystatin family. Phytocystatin subfamily.</text>
</comment>
<evidence type="ECO:0000259" key="5">
    <source>
        <dbReference type="SMART" id="SM00043"/>
    </source>
</evidence>
<evidence type="ECO:0000313" key="7">
    <source>
        <dbReference type="RefSeq" id="XP_019701838.1"/>
    </source>
</evidence>
<sequence length="128" mass="14073">MASSSSSRILFLLLVLSLAVASSAAAFRFVGGRMEVPNVESNKEVQDLGLFCVEEYNHRRRAGGDLLTFSRVVAAQRQVVSGIKYYLKIAARDGRERTFDAVVVVKPWLQSRSLLSFAPSAKLLSPLI</sequence>
<feature type="chain" id="PRO_5026650488" evidence="4">
    <location>
        <begin position="27"/>
        <end position="128"/>
    </location>
</feature>
<dbReference type="InterPro" id="IPR000010">
    <property type="entry name" value="Cystatin_dom"/>
</dbReference>
<dbReference type="SUPFAM" id="SSF54403">
    <property type="entry name" value="Cystatin/monellin"/>
    <property type="match status" value="1"/>
</dbReference>
<dbReference type="InParanoid" id="A0A6J0PCX7"/>
<organism evidence="6 7">
    <name type="scientific">Elaeis guineensis var. tenera</name>
    <name type="common">Oil palm</name>
    <dbReference type="NCBI Taxonomy" id="51953"/>
    <lineage>
        <taxon>Eukaryota</taxon>
        <taxon>Viridiplantae</taxon>
        <taxon>Streptophyta</taxon>
        <taxon>Embryophyta</taxon>
        <taxon>Tracheophyta</taxon>
        <taxon>Spermatophyta</taxon>
        <taxon>Magnoliopsida</taxon>
        <taxon>Liliopsida</taxon>
        <taxon>Arecaceae</taxon>
        <taxon>Arecoideae</taxon>
        <taxon>Cocoseae</taxon>
        <taxon>Elaeidinae</taxon>
        <taxon>Elaeis</taxon>
    </lineage>
</organism>
<keyword evidence="4" id="KW-0732">Signal</keyword>
<protein>
    <submittedName>
        <fullName evidence="7">Cysteine proteinase inhibitor 4</fullName>
    </submittedName>
</protein>
<dbReference type="SMART" id="SM00043">
    <property type="entry name" value="CY"/>
    <property type="match status" value="1"/>
</dbReference>
<evidence type="ECO:0000256" key="4">
    <source>
        <dbReference type="SAM" id="SignalP"/>
    </source>
</evidence>